<feature type="transmembrane region" description="Helical" evidence="8">
    <location>
        <begin position="360"/>
        <end position="379"/>
    </location>
</feature>
<dbReference type="FunFam" id="1.10.3860.10:FF:000001">
    <property type="entry name" value="C4-dicarboxylate transport protein"/>
    <property type="match status" value="1"/>
</dbReference>
<name>A0A1G7LEF2_9BACT</name>
<evidence type="ECO:0000256" key="7">
    <source>
        <dbReference type="ARBA" id="ARBA00023136"/>
    </source>
</evidence>
<dbReference type="AlphaFoldDB" id="A0A1G7LEF2"/>
<dbReference type="Pfam" id="PF00375">
    <property type="entry name" value="SDF"/>
    <property type="match status" value="1"/>
</dbReference>
<dbReference type="Gene3D" id="1.10.3860.10">
    <property type="entry name" value="Sodium:dicarboxylate symporter"/>
    <property type="match status" value="1"/>
</dbReference>
<dbReference type="OrthoDB" id="9768885at2"/>
<dbReference type="PANTHER" id="PTHR42865">
    <property type="entry name" value="PROTON/GLUTAMATE-ASPARTATE SYMPORTER"/>
    <property type="match status" value="1"/>
</dbReference>
<dbReference type="EMBL" id="LT629690">
    <property type="protein sequence ID" value="SDF47907.1"/>
    <property type="molecule type" value="Genomic_DNA"/>
</dbReference>
<evidence type="ECO:0000256" key="8">
    <source>
        <dbReference type="SAM" id="Phobius"/>
    </source>
</evidence>
<evidence type="ECO:0000313" key="10">
    <source>
        <dbReference type="Proteomes" id="UP000182427"/>
    </source>
</evidence>
<organism evidence="9 10">
    <name type="scientific">Terriglobus roseus</name>
    <dbReference type="NCBI Taxonomy" id="392734"/>
    <lineage>
        <taxon>Bacteria</taxon>
        <taxon>Pseudomonadati</taxon>
        <taxon>Acidobacteriota</taxon>
        <taxon>Terriglobia</taxon>
        <taxon>Terriglobales</taxon>
        <taxon>Acidobacteriaceae</taxon>
        <taxon>Terriglobus</taxon>
    </lineage>
</organism>
<keyword evidence="4 8" id="KW-0812">Transmembrane</keyword>
<feature type="transmembrane region" description="Helical" evidence="8">
    <location>
        <begin position="106"/>
        <end position="125"/>
    </location>
</feature>
<proteinExistence type="predicted"/>
<feature type="transmembrane region" description="Helical" evidence="8">
    <location>
        <begin position="137"/>
        <end position="156"/>
    </location>
</feature>
<reference evidence="9 10" key="1">
    <citation type="submission" date="2016-10" db="EMBL/GenBank/DDBJ databases">
        <authorList>
            <person name="de Groot N.N."/>
        </authorList>
    </citation>
    <scope>NUCLEOTIDE SEQUENCE [LARGE SCALE GENOMIC DNA]</scope>
    <source>
        <strain evidence="9 10">GAS232</strain>
    </source>
</reference>
<keyword evidence="6 8" id="KW-1133">Transmembrane helix</keyword>
<evidence type="ECO:0000256" key="3">
    <source>
        <dbReference type="ARBA" id="ARBA00022475"/>
    </source>
</evidence>
<dbReference type="Proteomes" id="UP000182427">
    <property type="component" value="Chromosome I"/>
</dbReference>
<evidence type="ECO:0000256" key="2">
    <source>
        <dbReference type="ARBA" id="ARBA00022448"/>
    </source>
</evidence>
<protein>
    <submittedName>
        <fullName evidence="9">Proton glutamate symport protein</fullName>
    </submittedName>
</protein>
<sequence length="472" mass="49476">MPSDNSLNTSLGSIRREIALWVLAALALPVGFALAPAQGTAHSVGLVLRIGGVLLLAGWAAFIRPRLTPWIVVGMVAGVELGLDAPSVAIGSHFLSNIFLRLVKTVVAPLILATLISGIAGHGDLKSVGRMGWKSLLYFEVLTTIALVVGLAAANISKAGVGLAMPAELVGSVPSAAPMHWQEFLEHVFPENIAKSIADGQVLQVAVFAAIFGMALAMTPRDKAEPVLRLTEGLSETMFRFTNIVMYVAPVGVMSAMAFTIAKMGPGVLVHLGKLLLVFYGAALFFILFVLVPVALLAKLPLRRLMQHISGPAAIAFATAASEAALPRAMEEMEAFGVPRRILSFVIPAGYSFNLDGSTLYLAMAMVFVAQVANVPLGIGTQLFMMGTLMLASKGVAGVPRAVLVVLLATAGTLRLPSEPILVLLGIDALMDMGRTATNVIGNCLASAVVARWEGALFEEPVTPAVIAAMQE</sequence>
<feature type="transmembrane region" description="Helical" evidence="8">
    <location>
        <begin position="277"/>
        <end position="298"/>
    </location>
</feature>
<gene>
    <name evidence="9" type="ORF">SAMN05444167_2512</name>
</gene>
<evidence type="ECO:0000256" key="1">
    <source>
        <dbReference type="ARBA" id="ARBA00004651"/>
    </source>
</evidence>
<evidence type="ECO:0000256" key="6">
    <source>
        <dbReference type="ARBA" id="ARBA00022989"/>
    </source>
</evidence>
<feature type="transmembrane region" description="Helical" evidence="8">
    <location>
        <begin position="202"/>
        <end position="220"/>
    </location>
</feature>
<dbReference type="InterPro" id="IPR001991">
    <property type="entry name" value="Na-dicarboxylate_symporter"/>
</dbReference>
<dbReference type="GO" id="GO:0005886">
    <property type="term" value="C:plasma membrane"/>
    <property type="evidence" value="ECO:0007669"/>
    <property type="project" value="UniProtKB-SubCell"/>
</dbReference>
<dbReference type="GO" id="GO:0006835">
    <property type="term" value="P:dicarboxylic acid transport"/>
    <property type="evidence" value="ECO:0007669"/>
    <property type="project" value="TreeGrafter"/>
</dbReference>
<dbReference type="InterPro" id="IPR036458">
    <property type="entry name" value="Na:dicarbo_symporter_sf"/>
</dbReference>
<dbReference type="PANTHER" id="PTHR42865:SF7">
    <property type="entry name" value="PROTON_GLUTAMATE-ASPARTATE SYMPORTER"/>
    <property type="match status" value="1"/>
</dbReference>
<accession>A0A1G7LEF2</accession>
<comment type="subcellular location">
    <subcellularLocation>
        <location evidence="1">Cell membrane</location>
        <topology evidence="1">Multi-pass membrane protein</topology>
    </subcellularLocation>
</comment>
<keyword evidence="10" id="KW-1185">Reference proteome</keyword>
<dbReference type="PROSITE" id="PS00714">
    <property type="entry name" value="NA_DICARBOXYL_SYMP_2"/>
    <property type="match status" value="1"/>
</dbReference>
<evidence type="ECO:0000256" key="5">
    <source>
        <dbReference type="ARBA" id="ARBA00022847"/>
    </source>
</evidence>
<dbReference type="GO" id="GO:0015293">
    <property type="term" value="F:symporter activity"/>
    <property type="evidence" value="ECO:0007669"/>
    <property type="project" value="UniProtKB-KW"/>
</dbReference>
<feature type="transmembrane region" description="Helical" evidence="8">
    <location>
        <begin position="43"/>
        <end position="63"/>
    </location>
</feature>
<dbReference type="SUPFAM" id="SSF118215">
    <property type="entry name" value="Proton glutamate symport protein"/>
    <property type="match status" value="1"/>
</dbReference>
<dbReference type="PRINTS" id="PR00173">
    <property type="entry name" value="EDTRNSPORT"/>
</dbReference>
<feature type="transmembrane region" description="Helical" evidence="8">
    <location>
        <begin position="241"/>
        <end position="262"/>
    </location>
</feature>
<keyword evidence="2" id="KW-0813">Transport</keyword>
<evidence type="ECO:0000256" key="4">
    <source>
        <dbReference type="ARBA" id="ARBA00022692"/>
    </source>
</evidence>
<feature type="transmembrane region" description="Helical" evidence="8">
    <location>
        <begin position="70"/>
        <end position="94"/>
    </location>
</feature>
<keyword evidence="7 8" id="KW-0472">Membrane</keyword>
<evidence type="ECO:0000313" key="9">
    <source>
        <dbReference type="EMBL" id="SDF47907.1"/>
    </source>
</evidence>
<keyword evidence="5" id="KW-0769">Symport</keyword>
<dbReference type="InterPro" id="IPR018107">
    <property type="entry name" value="Na-dicarboxylate_symporter_CS"/>
</dbReference>
<keyword evidence="3" id="KW-1003">Cell membrane</keyword>